<sequence>MSPYEQLMNQTRRDFLATSSCGLGTLALASLLKQDGLLAEEASMPANPLATRMSHFAPKAERCIFIFLEGGPSQMDLFDPKPLLNKYDGQPLPDSIVGNAKFAFLQKDSATVMGTKRVFKKHGKCGMEISDLLPHIATCADDIALVRSMHTTQFNHLPGQLMLNCGAALLGRPSVGSWVTYGLGNLSQDLPSYVVMVSKGRGLPGGSSTWSSGFLPSSYGGVMFRNGASPVLNLNNPDGITPEMQSASINALNDLNRLQHKHIGDPEIAARINSYELAFRMQSSAPELVDLSGESRATLDAYGVDRDEPPIKSNLGGIGNYQTFSRHCLNARRMVERGVRFVNIIHASWDHHSALDPQLAHNCQMVDQPIAALLKDLKQRGLLDTTLVVWGSEFGRTALGENRKGFKKVTGRDHHPGAFSLWMAGGGVKGGQVYGETDDFAWHVARDPVSIHDFHATILNLFGLNHNKLTYRFQGLDFRLTGVNPAKVVKGLIA</sequence>
<dbReference type="SUPFAM" id="SSF53649">
    <property type="entry name" value="Alkaline phosphatase-like"/>
    <property type="match status" value="1"/>
</dbReference>
<dbReference type="Pfam" id="PF07394">
    <property type="entry name" value="DUF1501"/>
    <property type="match status" value="1"/>
</dbReference>
<dbReference type="AlphaFoldDB" id="A0A512M4Y0"/>
<organism evidence="1 2">
    <name type="scientific">Brevifollis gellanilyticus</name>
    <dbReference type="NCBI Taxonomy" id="748831"/>
    <lineage>
        <taxon>Bacteria</taxon>
        <taxon>Pseudomonadati</taxon>
        <taxon>Verrucomicrobiota</taxon>
        <taxon>Verrucomicrobiia</taxon>
        <taxon>Verrucomicrobiales</taxon>
        <taxon>Verrucomicrobiaceae</taxon>
    </lineage>
</organism>
<dbReference type="Gene3D" id="3.40.720.10">
    <property type="entry name" value="Alkaline Phosphatase, subunit A"/>
    <property type="match status" value="1"/>
</dbReference>
<dbReference type="InterPro" id="IPR017850">
    <property type="entry name" value="Alkaline_phosphatase_core_sf"/>
</dbReference>
<dbReference type="Proteomes" id="UP000321577">
    <property type="component" value="Unassembled WGS sequence"/>
</dbReference>
<dbReference type="PANTHER" id="PTHR43737">
    <property type="entry name" value="BLL7424 PROTEIN"/>
    <property type="match status" value="1"/>
</dbReference>
<dbReference type="InterPro" id="IPR010869">
    <property type="entry name" value="DUF1501"/>
</dbReference>
<dbReference type="OrthoDB" id="176215at2"/>
<reference evidence="1 2" key="1">
    <citation type="submission" date="2019-07" db="EMBL/GenBank/DDBJ databases">
        <title>Whole genome shotgun sequence of Brevifollis gellanilyticus NBRC 108608.</title>
        <authorList>
            <person name="Hosoyama A."/>
            <person name="Uohara A."/>
            <person name="Ohji S."/>
            <person name="Ichikawa N."/>
        </authorList>
    </citation>
    <scope>NUCLEOTIDE SEQUENCE [LARGE SCALE GENOMIC DNA]</scope>
    <source>
        <strain evidence="1 2">NBRC 108608</strain>
    </source>
</reference>
<keyword evidence="2" id="KW-1185">Reference proteome</keyword>
<accession>A0A512M4Y0</accession>
<dbReference type="RefSeq" id="WP_146849241.1">
    <property type="nucleotide sequence ID" value="NZ_BKAG01000005.1"/>
</dbReference>
<name>A0A512M4Y0_9BACT</name>
<evidence type="ECO:0000313" key="2">
    <source>
        <dbReference type="Proteomes" id="UP000321577"/>
    </source>
</evidence>
<dbReference type="InterPro" id="IPR006311">
    <property type="entry name" value="TAT_signal"/>
</dbReference>
<dbReference type="PANTHER" id="PTHR43737:SF1">
    <property type="entry name" value="DUF1501 DOMAIN-CONTAINING PROTEIN"/>
    <property type="match status" value="1"/>
</dbReference>
<proteinExistence type="predicted"/>
<dbReference type="EMBL" id="BKAG01000005">
    <property type="protein sequence ID" value="GEP41784.1"/>
    <property type="molecule type" value="Genomic_DNA"/>
</dbReference>
<dbReference type="PROSITE" id="PS51318">
    <property type="entry name" value="TAT"/>
    <property type="match status" value="1"/>
</dbReference>
<protein>
    <submittedName>
        <fullName evidence="1">Sulfatase</fullName>
    </submittedName>
</protein>
<gene>
    <name evidence="1" type="ORF">BGE01nite_10750</name>
</gene>
<evidence type="ECO:0000313" key="1">
    <source>
        <dbReference type="EMBL" id="GEP41784.1"/>
    </source>
</evidence>
<comment type="caution">
    <text evidence="1">The sequence shown here is derived from an EMBL/GenBank/DDBJ whole genome shotgun (WGS) entry which is preliminary data.</text>
</comment>